<evidence type="ECO:0000256" key="2">
    <source>
        <dbReference type="SAM" id="MobiDB-lite"/>
    </source>
</evidence>
<accession>A0A1I5CC71</accession>
<organism evidence="4 5">
    <name type="scientific">Geodermatophilus obscurus</name>
    <dbReference type="NCBI Taxonomy" id="1861"/>
    <lineage>
        <taxon>Bacteria</taxon>
        <taxon>Bacillati</taxon>
        <taxon>Actinomycetota</taxon>
        <taxon>Actinomycetes</taxon>
        <taxon>Geodermatophilales</taxon>
        <taxon>Geodermatophilaceae</taxon>
        <taxon>Geodermatophilus</taxon>
    </lineage>
</organism>
<dbReference type="PRINTS" id="PR01438">
    <property type="entry name" value="UNVRSLSTRESS"/>
</dbReference>
<dbReference type="PANTHER" id="PTHR46268:SF6">
    <property type="entry name" value="UNIVERSAL STRESS PROTEIN UP12"/>
    <property type="match status" value="1"/>
</dbReference>
<keyword evidence="5" id="KW-1185">Reference proteome</keyword>
<name>A0A1I5CC71_9ACTN</name>
<dbReference type="EMBL" id="FOWE01000001">
    <property type="protein sequence ID" value="SFN84496.1"/>
    <property type="molecule type" value="Genomic_DNA"/>
</dbReference>
<dbReference type="Gene3D" id="3.40.50.620">
    <property type="entry name" value="HUPs"/>
    <property type="match status" value="1"/>
</dbReference>
<dbReference type="InterPro" id="IPR006016">
    <property type="entry name" value="UspA"/>
</dbReference>
<dbReference type="SUPFAM" id="SSF52402">
    <property type="entry name" value="Adenine nucleotide alpha hydrolases-like"/>
    <property type="match status" value="1"/>
</dbReference>
<evidence type="ECO:0000313" key="5">
    <source>
        <dbReference type="Proteomes" id="UP000183642"/>
    </source>
</evidence>
<dbReference type="InterPro" id="IPR014729">
    <property type="entry name" value="Rossmann-like_a/b/a_fold"/>
</dbReference>
<feature type="compositionally biased region" description="Basic and acidic residues" evidence="2">
    <location>
        <begin position="150"/>
        <end position="176"/>
    </location>
</feature>
<dbReference type="InterPro" id="IPR006015">
    <property type="entry name" value="Universal_stress_UspA"/>
</dbReference>
<dbReference type="Proteomes" id="UP000183642">
    <property type="component" value="Unassembled WGS sequence"/>
</dbReference>
<gene>
    <name evidence="4" type="ORF">SAMN05660359_00221</name>
</gene>
<evidence type="ECO:0000256" key="1">
    <source>
        <dbReference type="ARBA" id="ARBA00008791"/>
    </source>
</evidence>
<sequence>MDGMPDRGGEIVVGVDGSACARAALAWAGRLADRTGLRLTVVRAWSLTNAPRPPTWEPAYVPPMADYEAAVQAALAHDVAAAGVPERVTVQCRAVHRSPVPALAAASADAEMLVIGSRGRGGVRGRLLGSVTTSLVEAAGCPVVVVRPQRRPDHARPGSRDSREDAHGQVDPADAR</sequence>
<evidence type="ECO:0000313" key="4">
    <source>
        <dbReference type="EMBL" id="SFN84496.1"/>
    </source>
</evidence>
<dbReference type="PANTHER" id="PTHR46268">
    <property type="entry name" value="STRESS RESPONSE PROTEIN NHAX"/>
    <property type="match status" value="1"/>
</dbReference>
<feature type="domain" description="UspA" evidence="3">
    <location>
        <begin position="11"/>
        <end position="147"/>
    </location>
</feature>
<dbReference type="AlphaFoldDB" id="A0A1I5CC71"/>
<protein>
    <submittedName>
        <fullName evidence="4">Nucleotide-binding universal stress protein, UspA family</fullName>
    </submittedName>
</protein>
<proteinExistence type="inferred from homology"/>
<reference evidence="5" key="1">
    <citation type="submission" date="2016-10" db="EMBL/GenBank/DDBJ databases">
        <authorList>
            <person name="Varghese N."/>
            <person name="Submissions S."/>
        </authorList>
    </citation>
    <scope>NUCLEOTIDE SEQUENCE [LARGE SCALE GENOMIC DNA]</scope>
    <source>
        <strain evidence="5">DSM 43161</strain>
    </source>
</reference>
<dbReference type="Pfam" id="PF00582">
    <property type="entry name" value="Usp"/>
    <property type="match status" value="1"/>
</dbReference>
<evidence type="ECO:0000259" key="3">
    <source>
        <dbReference type="Pfam" id="PF00582"/>
    </source>
</evidence>
<feature type="region of interest" description="Disordered" evidence="2">
    <location>
        <begin position="147"/>
        <end position="176"/>
    </location>
</feature>
<comment type="similarity">
    <text evidence="1">Belongs to the universal stress protein A family.</text>
</comment>